<protein>
    <submittedName>
        <fullName evidence="11">Similar to S.cerevisiae protein DCP2 (Catalytic subunit of the Dcp1p-Dcp2p decapping enzyme complex)</fullName>
    </submittedName>
</protein>
<name>A0A1M8A1N9_MALS4</name>
<evidence type="ECO:0000256" key="3">
    <source>
        <dbReference type="ARBA" id="ARBA00005279"/>
    </source>
</evidence>
<keyword evidence="4" id="KW-0963">Cytoplasm</keyword>
<dbReference type="AlphaFoldDB" id="A0A1M8A1N9"/>
<keyword evidence="7" id="KW-0694">RNA-binding</keyword>
<dbReference type="SUPFAM" id="SSF140586">
    <property type="entry name" value="Dcp2 domain-like"/>
    <property type="match status" value="1"/>
</dbReference>
<dbReference type="GO" id="GO:0003723">
    <property type="term" value="F:RNA binding"/>
    <property type="evidence" value="ECO:0007669"/>
    <property type="project" value="UniProtKB-KW"/>
</dbReference>
<dbReference type="GO" id="GO:0140933">
    <property type="term" value="F:5'-(N(7)-methylguanosine 5'-triphospho)-[mRNA] hydrolase activity"/>
    <property type="evidence" value="ECO:0007669"/>
    <property type="project" value="InterPro"/>
</dbReference>
<dbReference type="GO" id="GO:0030145">
    <property type="term" value="F:manganese ion binding"/>
    <property type="evidence" value="ECO:0007669"/>
    <property type="project" value="InterPro"/>
</dbReference>
<feature type="compositionally biased region" description="Low complexity" evidence="9">
    <location>
        <begin position="405"/>
        <end position="416"/>
    </location>
</feature>
<dbReference type="SUPFAM" id="SSF55811">
    <property type="entry name" value="Nudix"/>
    <property type="match status" value="1"/>
</dbReference>
<keyword evidence="6" id="KW-0378">Hydrolase</keyword>
<dbReference type="EMBL" id="LT671821">
    <property type="protein sequence ID" value="SHO76267.1"/>
    <property type="molecule type" value="Genomic_DNA"/>
</dbReference>
<keyword evidence="8" id="KW-0464">Manganese</keyword>
<dbReference type="Pfam" id="PF00293">
    <property type="entry name" value="NUDIX"/>
    <property type="match status" value="1"/>
</dbReference>
<feature type="region of interest" description="Disordered" evidence="9">
    <location>
        <begin position="405"/>
        <end position="582"/>
    </location>
</feature>
<dbReference type="GO" id="GO:0000932">
    <property type="term" value="C:P-body"/>
    <property type="evidence" value="ECO:0007669"/>
    <property type="project" value="TreeGrafter"/>
</dbReference>
<dbReference type="PANTHER" id="PTHR23114:SF17">
    <property type="entry name" value="M7GPPPN-MRNA HYDROLASE"/>
    <property type="match status" value="1"/>
</dbReference>
<dbReference type="GO" id="GO:0000290">
    <property type="term" value="P:deadenylation-dependent decapping of nuclear-transcribed mRNA"/>
    <property type="evidence" value="ECO:0007669"/>
    <property type="project" value="InterPro"/>
</dbReference>
<evidence type="ECO:0000256" key="8">
    <source>
        <dbReference type="ARBA" id="ARBA00023211"/>
    </source>
</evidence>
<dbReference type="PROSITE" id="PS00893">
    <property type="entry name" value="NUDIX_BOX"/>
    <property type="match status" value="1"/>
</dbReference>
<feature type="compositionally biased region" description="Pro residues" evidence="9">
    <location>
        <begin position="447"/>
        <end position="459"/>
    </location>
</feature>
<dbReference type="STRING" id="1230383.A0A1M8A1N9"/>
<comment type="subcellular location">
    <subcellularLocation>
        <location evidence="2">Cytoplasm</location>
    </subcellularLocation>
</comment>
<comment type="cofactor">
    <cofactor evidence="1">
        <name>Mn(2+)</name>
        <dbReference type="ChEBI" id="CHEBI:29035"/>
    </cofactor>
</comment>
<reference evidence="12" key="1">
    <citation type="journal article" date="2017" name="Nucleic Acids Res.">
        <title>Proteogenomics produces comprehensive and highly accurate protein-coding gene annotation in a complete genome assembly of Malassezia sympodialis.</title>
        <authorList>
            <person name="Zhu Y."/>
            <person name="Engstroem P.G."/>
            <person name="Tellgren-Roth C."/>
            <person name="Baudo C.D."/>
            <person name="Kennell J.C."/>
            <person name="Sun S."/>
            <person name="Billmyre R.B."/>
            <person name="Schroeder M.S."/>
            <person name="Andersson A."/>
            <person name="Holm T."/>
            <person name="Sigurgeirsson B."/>
            <person name="Wu G."/>
            <person name="Sankaranarayanan S.R."/>
            <person name="Siddharthan R."/>
            <person name="Sanyal K."/>
            <person name="Lundeberg J."/>
            <person name="Nystedt B."/>
            <person name="Boekhout T."/>
            <person name="Dawson T.L. Jr."/>
            <person name="Heitman J."/>
            <person name="Scheynius A."/>
            <person name="Lehtioe J."/>
        </authorList>
    </citation>
    <scope>NUCLEOTIDE SEQUENCE [LARGE SCALE GENOMIC DNA]</scope>
    <source>
        <strain evidence="12">ATCC 42132</strain>
    </source>
</reference>
<evidence type="ECO:0000256" key="5">
    <source>
        <dbReference type="ARBA" id="ARBA00022723"/>
    </source>
</evidence>
<comment type="similarity">
    <text evidence="3">Belongs to the Nudix hydrolase family. DCP2 subfamily.</text>
</comment>
<dbReference type="PROSITE" id="PS51462">
    <property type="entry name" value="NUDIX"/>
    <property type="match status" value="1"/>
</dbReference>
<dbReference type="Proteomes" id="UP000186303">
    <property type="component" value="Chromosome 1"/>
</dbReference>
<feature type="region of interest" description="Disordered" evidence="9">
    <location>
        <begin position="314"/>
        <end position="354"/>
    </location>
</feature>
<dbReference type="PANTHER" id="PTHR23114">
    <property type="entry name" value="M7GPPPN-MRNA HYDROLASE"/>
    <property type="match status" value="1"/>
</dbReference>
<evidence type="ECO:0000313" key="12">
    <source>
        <dbReference type="Proteomes" id="UP000186303"/>
    </source>
</evidence>
<dbReference type="FunFam" id="3.90.79.10:FF:000003">
    <property type="entry name" value="M7GpppN-mRNA hydrolase isoform 2"/>
    <property type="match status" value="1"/>
</dbReference>
<dbReference type="InterPro" id="IPR020084">
    <property type="entry name" value="NUDIX_hydrolase_CS"/>
</dbReference>
<feature type="compositionally biased region" description="Low complexity" evidence="9">
    <location>
        <begin position="494"/>
        <end position="512"/>
    </location>
</feature>
<dbReference type="InterPro" id="IPR000086">
    <property type="entry name" value="NUDIX_hydrolase_dom"/>
</dbReference>
<evidence type="ECO:0000256" key="1">
    <source>
        <dbReference type="ARBA" id="ARBA00001936"/>
    </source>
</evidence>
<gene>
    <name evidence="11" type="ORF">MSYG_0605</name>
</gene>
<evidence type="ECO:0000256" key="2">
    <source>
        <dbReference type="ARBA" id="ARBA00004496"/>
    </source>
</evidence>
<organism evidence="11 12">
    <name type="scientific">Malassezia sympodialis (strain ATCC 42132)</name>
    <name type="common">Atopic eczema-associated yeast</name>
    <dbReference type="NCBI Taxonomy" id="1230383"/>
    <lineage>
        <taxon>Eukaryota</taxon>
        <taxon>Fungi</taxon>
        <taxon>Dikarya</taxon>
        <taxon>Basidiomycota</taxon>
        <taxon>Ustilaginomycotina</taxon>
        <taxon>Malasseziomycetes</taxon>
        <taxon>Malasseziales</taxon>
        <taxon>Malasseziaceae</taxon>
        <taxon>Malassezia</taxon>
    </lineage>
</organism>
<keyword evidence="5" id="KW-0479">Metal-binding</keyword>
<dbReference type="CDD" id="cd03672">
    <property type="entry name" value="NUDIX_Dcp2p_Nudt20"/>
    <property type="match status" value="1"/>
</dbReference>
<dbReference type="InterPro" id="IPR036189">
    <property type="entry name" value="DCP2_BoxA_sf"/>
</dbReference>
<sequence length="582" mass="62877">MADVSVSEAPPAPDAQLQPVQYPTFEEELENLACRFIVNLPANELTSIERIGFQVELAHWFYLDYLCPQNPNLPQRAQRKFTEELLQVASRAVPLIQLYTSSGPSSLNSAYSQFIEYKTRVPVCGAIILSDDWTRCLLVKGWGKGASWTFPKGKINQDEPKRDCAVREVREETGFDASEWLPEDSKDYFELTQREQRIRLYVIPGVPSDTPFATQTRREISRIEWFKLGDLPTAKKPKTPSAERGGKFYMVMPFVMRLRRWIQANRRTHPRRPATPAAKDENRIQVDELFASAAPAPTRNATPGLISLPPSALRQMAAHAKASTPEPRSAPKEQAPPSLQPLPAPPSSADTQPRMDGTTALRALLGMHQPMPSARKPAEAAQMPRAPAPDQNRHTLLSILNASAPQALSPAPSTSQAPPPTPMAPGPMPHPGPVVPPKTGPTALPHTPGPVHPLTPPQAPSASDSHRAQLMASLLGPSRPPAGQASPWPQPAEQTPQPSAPPSLLSTLLGPVAAPPMGPPAHASPASRPAPPLFAQAPPHANPGAQNLLSILNGPPTQSPPPSTRPDASNALLATLLHGQEK</sequence>
<dbReference type="SMART" id="SM01125">
    <property type="entry name" value="DCP2"/>
    <property type="match status" value="1"/>
</dbReference>
<evidence type="ECO:0000256" key="4">
    <source>
        <dbReference type="ARBA" id="ARBA00022490"/>
    </source>
</evidence>
<dbReference type="InterPro" id="IPR015797">
    <property type="entry name" value="NUDIX_hydrolase-like_dom_sf"/>
</dbReference>
<feature type="compositionally biased region" description="Pro residues" evidence="9">
    <location>
        <begin position="417"/>
        <end position="439"/>
    </location>
</feature>
<dbReference type="VEuPathDB" id="FungiDB:MSYG_0605"/>
<keyword evidence="12" id="KW-1185">Reference proteome</keyword>
<proteinExistence type="inferred from homology"/>
<evidence type="ECO:0000313" key="11">
    <source>
        <dbReference type="EMBL" id="SHO76267.1"/>
    </source>
</evidence>
<dbReference type="OrthoDB" id="18996at2759"/>
<evidence type="ECO:0000256" key="9">
    <source>
        <dbReference type="SAM" id="MobiDB-lite"/>
    </source>
</evidence>
<dbReference type="GO" id="GO:0000184">
    <property type="term" value="P:nuclear-transcribed mRNA catabolic process, nonsense-mediated decay"/>
    <property type="evidence" value="ECO:0007669"/>
    <property type="project" value="InterPro"/>
</dbReference>
<evidence type="ECO:0000256" key="7">
    <source>
        <dbReference type="ARBA" id="ARBA00022884"/>
    </source>
</evidence>
<dbReference type="OMA" id="DEADHVC"/>
<dbReference type="InterPro" id="IPR007722">
    <property type="entry name" value="DCP2_BoxA"/>
</dbReference>
<dbReference type="Pfam" id="PF05026">
    <property type="entry name" value="DCP2"/>
    <property type="match status" value="1"/>
</dbReference>
<accession>A0A1M8A1N9</accession>
<dbReference type="Gene3D" id="3.90.79.10">
    <property type="entry name" value="Nucleoside Triphosphate Pyrophosphohydrolase"/>
    <property type="match status" value="1"/>
</dbReference>
<dbReference type="Gene3D" id="1.10.10.1050">
    <property type="entry name" value="Dcp2, box A domain"/>
    <property type="match status" value="1"/>
</dbReference>
<feature type="region of interest" description="Disordered" evidence="9">
    <location>
        <begin position="371"/>
        <end position="390"/>
    </location>
</feature>
<feature type="domain" description="Nudix hydrolase" evidence="10">
    <location>
        <begin position="119"/>
        <end position="254"/>
    </location>
</feature>
<evidence type="ECO:0000259" key="10">
    <source>
        <dbReference type="PROSITE" id="PS51462"/>
    </source>
</evidence>
<evidence type="ECO:0000256" key="6">
    <source>
        <dbReference type="ARBA" id="ARBA00022801"/>
    </source>
</evidence>
<dbReference type="InterPro" id="IPR044099">
    <property type="entry name" value="Dcp2_NUDIX"/>
</dbReference>
<feature type="region of interest" description="Disordered" evidence="9">
    <location>
        <begin position="265"/>
        <end position="284"/>
    </location>
</feature>